<reference evidence="8" key="1">
    <citation type="submission" date="2018-05" db="EMBL/GenBank/DDBJ databases">
        <authorList>
            <person name="Lanie J.A."/>
            <person name="Ng W.-L."/>
            <person name="Kazmierczak K.M."/>
            <person name="Andrzejewski T.M."/>
            <person name="Davidsen T.M."/>
            <person name="Wayne K.J."/>
            <person name="Tettelin H."/>
            <person name="Glass J.I."/>
            <person name="Rusch D."/>
            <person name="Podicherti R."/>
            <person name="Tsui H.-C.T."/>
            <person name="Winkler M.E."/>
        </authorList>
    </citation>
    <scope>NUCLEOTIDE SEQUENCE</scope>
</reference>
<dbReference type="EMBL" id="UINC01002742">
    <property type="protein sequence ID" value="SUZ99837.1"/>
    <property type="molecule type" value="Genomic_DNA"/>
</dbReference>
<evidence type="ECO:0000256" key="4">
    <source>
        <dbReference type="ARBA" id="ARBA00023136"/>
    </source>
</evidence>
<evidence type="ECO:0000256" key="1">
    <source>
        <dbReference type="ARBA" id="ARBA00004141"/>
    </source>
</evidence>
<dbReference type="Pfam" id="PF20216">
    <property type="entry name" value="DUF6576"/>
    <property type="match status" value="1"/>
</dbReference>
<evidence type="ECO:0000259" key="7">
    <source>
        <dbReference type="Pfam" id="PF20216"/>
    </source>
</evidence>
<gene>
    <name evidence="8" type="ORF">METZ01_LOCUS52691</name>
</gene>
<feature type="transmembrane region" description="Helical" evidence="5">
    <location>
        <begin position="72"/>
        <end position="90"/>
    </location>
</feature>
<dbReference type="AlphaFoldDB" id="A0A381SC68"/>
<dbReference type="PANTHER" id="PTHR43066:SF11">
    <property type="entry name" value="PEPTIDASE S54 RHOMBOID DOMAIN-CONTAINING PROTEIN"/>
    <property type="match status" value="1"/>
</dbReference>
<dbReference type="SUPFAM" id="SSF144091">
    <property type="entry name" value="Rhomboid-like"/>
    <property type="match status" value="1"/>
</dbReference>
<keyword evidence="3 5" id="KW-1133">Transmembrane helix</keyword>
<keyword evidence="4 5" id="KW-0472">Membrane</keyword>
<dbReference type="GO" id="GO:0004252">
    <property type="term" value="F:serine-type endopeptidase activity"/>
    <property type="evidence" value="ECO:0007669"/>
    <property type="project" value="InterPro"/>
</dbReference>
<evidence type="ECO:0000313" key="8">
    <source>
        <dbReference type="EMBL" id="SUZ99837.1"/>
    </source>
</evidence>
<feature type="transmembrane region" description="Helical" evidence="5">
    <location>
        <begin position="126"/>
        <end position="144"/>
    </location>
</feature>
<dbReference type="InterPro" id="IPR046483">
    <property type="entry name" value="DUF6576"/>
</dbReference>
<feature type="transmembrane region" description="Helical" evidence="5">
    <location>
        <begin position="14"/>
        <end position="35"/>
    </location>
</feature>
<dbReference type="InterPro" id="IPR022764">
    <property type="entry name" value="Peptidase_S54_rhomboid_dom"/>
</dbReference>
<evidence type="ECO:0000256" key="5">
    <source>
        <dbReference type="SAM" id="Phobius"/>
    </source>
</evidence>
<name>A0A381SC68_9ZZZZ</name>
<feature type="transmembrane region" description="Helical" evidence="5">
    <location>
        <begin position="156"/>
        <end position="175"/>
    </location>
</feature>
<organism evidence="8">
    <name type="scientific">marine metagenome</name>
    <dbReference type="NCBI Taxonomy" id="408172"/>
    <lineage>
        <taxon>unclassified sequences</taxon>
        <taxon>metagenomes</taxon>
        <taxon>ecological metagenomes</taxon>
    </lineage>
</organism>
<dbReference type="PANTHER" id="PTHR43066">
    <property type="entry name" value="RHOMBOID-RELATED PROTEIN"/>
    <property type="match status" value="1"/>
</dbReference>
<comment type="subcellular location">
    <subcellularLocation>
        <location evidence="1">Membrane</location>
        <topology evidence="1">Multi-pass membrane protein</topology>
    </subcellularLocation>
</comment>
<feature type="domain" description="DUF6576" evidence="7">
    <location>
        <begin position="242"/>
        <end position="274"/>
    </location>
</feature>
<sequence length="280" mass="32229">MKYKYNNLDVLGQIIVWMLICFALPFLINTFLFLFNINSFSIIDYFQVSPSLFELIYKPWSLITYGFFHADLWHLIGNMIILYFSGRVVLDLFGKEKFIKIFIIGLLCGSCVYLISYNIFPVFQGLKPPMIGASAGAIAVFVFLASHMPNYTFKLIIFDVKIVYIALFIIIMDLIQIPVSNAGGHLAHLGGAVWGFYYNNQLKKGNDPGNWVVNFLYYLKRFLKKKSKVRKVYKRNNIRKPSKKAVDQQKIDLILDKISKSGYDSLTKSEKETLFKAGEN</sequence>
<protein>
    <submittedName>
        <fullName evidence="8">Uncharacterized protein</fullName>
    </submittedName>
</protein>
<dbReference type="Gene3D" id="1.20.1540.10">
    <property type="entry name" value="Rhomboid-like"/>
    <property type="match status" value="1"/>
</dbReference>
<dbReference type="InterPro" id="IPR035952">
    <property type="entry name" value="Rhomboid-like_sf"/>
</dbReference>
<feature type="domain" description="Peptidase S54 rhomboid" evidence="6">
    <location>
        <begin position="59"/>
        <end position="198"/>
    </location>
</feature>
<feature type="transmembrane region" description="Helical" evidence="5">
    <location>
        <begin position="102"/>
        <end position="120"/>
    </location>
</feature>
<accession>A0A381SC68</accession>
<dbReference type="GO" id="GO:0016020">
    <property type="term" value="C:membrane"/>
    <property type="evidence" value="ECO:0007669"/>
    <property type="project" value="UniProtKB-SubCell"/>
</dbReference>
<evidence type="ECO:0000256" key="2">
    <source>
        <dbReference type="ARBA" id="ARBA00022692"/>
    </source>
</evidence>
<proteinExistence type="predicted"/>
<keyword evidence="2 5" id="KW-0812">Transmembrane</keyword>
<dbReference type="Pfam" id="PF01694">
    <property type="entry name" value="Rhomboid"/>
    <property type="match status" value="1"/>
</dbReference>
<evidence type="ECO:0000259" key="6">
    <source>
        <dbReference type="Pfam" id="PF01694"/>
    </source>
</evidence>
<evidence type="ECO:0000256" key="3">
    <source>
        <dbReference type="ARBA" id="ARBA00022989"/>
    </source>
</evidence>